<evidence type="ECO:0000256" key="7">
    <source>
        <dbReference type="SAM" id="MobiDB-lite"/>
    </source>
</evidence>
<keyword evidence="6" id="KW-0863">Zinc-finger</keyword>
<dbReference type="Pfam" id="PF05033">
    <property type="entry name" value="Pre-SET"/>
    <property type="match status" value="1"/>
</dbReference>
<evidence type="ECO:0000259" key="10">
    <source>
        <dbReference type="PROSITE" id="PS50867"/>
    </source>
</evidence>
<evidence type="ECO:0000259" key="8">
    <source>
        <dbReference type="PROSITE" id="PS50157"/>
    </source>
</evidence>
<dbReference type="Gene3D" id="3.30.160.60">
    <property type="entry name" value="Classic Zinc Finger"/>
    <property type="match status" value="2"/>
</dbReference>
<dbReference type="EMBL" id="CM026432">
    <property type="protein sequence ID" value="KAG0557933.1"/>
    <property type="molecule type" value="Genomic_DNA"/>
</dbReference>
<feature type="compositionally biased region" description="Basic residues" evidence="7">
    <location>
        <begin position="1168"/>
        <end position="1180"/>
    </location>
</feature>
<feature type="compositionally biased region" description="Polar residues" evidence="7">
    <location>
        <begin position="884"/>
        <end position="899"/>
    </location>
</feature>
<dbReference type="InterPro" id="IPR003616">
    <property type="entry name" value="Post-SET_dom"/>
</dbReference>
<dbReference type="GO" id="GO:0042054">
    <property type="term" value="F:histone methyltransferase activity"/>
    <property type="evidence" value="ECO:0007669"/>
    <property type="project" value="InterPro"/>
</dbReference>
<evidence type="ECO:0000313" key="12">
    <source>
        <dbReference type="EMBL" id="KAG0557933.1"/>
    </source>
</evidence>
<keyword evidence="13" id="KW-1185">Reference proteome</keyword>
<feature type="compositionally biased region" description="Low complexity" evidence="7">
    <location>
        <begin position="437"/>
        <end position="446"/>
    </location>
</feature>
<evidence type="ECO:0000256" key="4">
    <source>
        <dbReference type="ARBA" id="ARBA00022679"/>
    </source>
</evidence>
<dbReference type="GO" id="GO:0032259">
    <property type="term" value="P:methylation"/>
    <property type="evidence" value="ECO:0007669"/>
    <property type="project" value="UniProtKB-KW"/>
</dbReference>
<dbReference type="SMART" id="SM00317">
    <property type="entry name" value="SET"/>
    <property type="match status" value="1"/>
</dbReference>
<keyword evidence="6" id="KW-0862">Zinc</keyword>
<dbReference type="GO" id="GO:0008270">
    <property type="term" value="F:zinc ion binding"/>
    <property type="evidence" value="ECO:0007669"/>
    <property type="project" value="UniProtKB-KW"/>
</dbReference>
<dbReference type="SMART" id="SM00355">
    <property type="entry name" value="ZnF_C2H2"/>
    <property type="match status" value="6"/>
</dbReference>
<dbReference type="PANTHER" id="PTHR47325:SF1">
    <property type="entry name" value="HISTONE-LYSINE N-METHYLTRANSFERASE SUVR5"/>
    <property type="match status" value="1"/>
</dbReference>
<reference evidence="12 13" key="1">
    <citation type="submission" date="2020-06" db="EMBL/GenBank/DDBJ databases">
        <title>WGS assembly of Ceratodon purpureus strain R40.</title>
        <authorList>
            <person name="Carey S.B."/>
            <person name="Jenkins J."/>
            <person name="Shu S."/>
            <person name="Lovell J.T."/>
            <person name="Sreedasyam A."/>
            <person name="Maumus F."/>
            <person name="Tiley G.P."/>
            <person name="Fernandez-Pozo N."/>
            <person name="Barry K."/>
            <person name="Chen C."/>
            <person name="Wang M."/>
            <person name="Lipzen A."/>
            <person name="Daum C."/>
            <person name="Saski C.A."/>
            <person name="Payton A.C."/>
            <person name="Mcbreen J.C."/>
            <person name="Conrad R.E."/>
            <person name="Kollar L.M."/>
            <person name="Olsson S."/>
            <person name="Huttunen S."/>
            <person name="Landis J.B."/>
            <person name="Wickett N.J."/>
            <person name="Johnson M.G."/>
            <person name="Rensing S.A."/>
            <person name="Grimwood J."/>
            <person name="Schmutz J."/>
            <person name="Mcdaniel S.F."/>
        </authorList>
    </citation>
    <scope>NUCLEOTIDE SEQUENCE [LARGE SCALE GENOMIC DNA]</scope>
    <source>
        <strain evidence="12 13">R40</strain>
    </source>
</reference>
<feature type="domain" description="C2H2-type" evidence="8">
    <location>
        <begin position="1091"/>
        <end position="1118"/>
    </location>
</feature>
<dbReference type="InterPro" id="IPR046341">
    <property type="entry name" value="SET_dom_sf"/>
</dbReference>
<organism evidence="12 13">
    <name type="scientific">Ceratodon purpureus</name>
    <name type="common">Fire moss</name>
    <name type="synonym">Dicranum purpureum</name>
    <dbReference type="NCBI Taxonomy" id="3225"/>
    <lineage>
        <taxon>Eukaryota</taxon>
        <taxon>Viridiplantae</taxon>
        <taxon>Streptophyta</taxon>
        <taxon>Embryophyta</taxon>
        <taxon>Bryophyta</taxon>
        <taxon>Bryophytina</taxon>
        <taxon>Bryopsida</taxon>
        <taxon>Dicranidae</taxon>
        <taxon>Pseudoditrichales</taxon>
        <taxon>Ditrichaceae</taxon>
        <taxon>Ceratodon</taxon>
    </lineage>
</organism>
<feature type="domain" description="SET" evidence="9">
    <location>
        <begin position="1573"/>
        <end position="1704"/>
    </location>
</feature>
<evidence type="ECO:0000256" key="1">
    <source>
        <dbReference type="ARBA" id="ARBA00004286"/>
    </source>
</evidence>
<keyword evidence="6" id="KW-0479">Metal-binding</keyword>
<dbReference type="Gene3D" id="2.170.270.10">
    <property type="entry name" value="SET domain"/>
    <property type="match status" value="1"/>
</dbReference>
<comment type="subcellular location">
    <subcellularLocation>
        <location evidence="1">Chromosome</location>
    </subcellularLocation>
</comment>
<dbReference type="GO" id="GO:0005694">
    <property type="term" value="C:chromosome"/>
    <property type="evidence" value="ECO:0007669"/>
    <property type="project" value="UniProtKB-SubCell"/>
</dbReference>
<keyword evidence="3" id="KW-0489">Methyltransferase</keyword>
<feature type="domain" description="C2H2-type" evidence="8">
    <location>
        <begin position="1247"/>
        <end position="1275"/>
    </location>
</feature>
<dbReference type="PROSITE" id="PS50157">
    <property type="entry name" value="ZINC_FINGER_C2H2_2"/>
    <property type="match status" value="4"/>
</dbReference>
<comment type="caution">
    <text evidence="12">The sequence shown here is derived from an EMBL/GenBank/DDBJ whole genome shotgun (WGS) entry which is preliminary data.</text>
</comment>
<evidence type="ECO:0000256" key="6">
    <source>
        <dbReference type="PROSITE-ProRule" id="PRU00042"/>
    </source>
</evidence>
<dbReference type="Pfam" id="PF18868">
    <property type="entry name" value="zf-C2H2_3rep"/>
    <property type="match status" value="2"/>
</dbReference>
<evidence type="ECO:0008006" key="14">
    <source>
        <dbReference type="Google" id="ProtNLM"/>
    </source>
</evidence>
<feature type="region of interest" description="Disordered" evidence="7">
    <location>
        <begin position="428"/>
        <end position="504"/>
    </location>
</feature>
<dbReference type="SMART" id="SM00468">
    <property type="entry name" value="PreSET"/>
    <property type="match status" value="1"/>
</dbReference>
<name>A0A8T0GG02_CERPU</name>
<dbReference type="GO" id="GO:0005634">
    <property type="term" value="C:nucleus"/>
    <property type="evidence" value="ECO:0007669"/>
    <property type="project" value="InterPro"/>
</dbReference>
<feature type="domain" description="C2H2-type" evidence="8">
    <location>
        <begin position="1028"/>
        <end position="1056"/>
    </location>
</feature>
<evidence type="ECO:0000313" key="13">
    <source>
        <dbReference type="Proteomes" id="UP000822688"/>
    </source>
</evidence>
<keyword evidence="5" id="KW-0949">S-adenosyl-L-methionine</keyword>
<evidence type="ECO:0000256" key="3">
    <source>
        <dbReference type="ARBA" id="ARBA00022603"/>
    </source>
</evidence>
<sequence>MSLLKLLFDLPEAGGESNFTVEEQEELMAFEHNLDEHLVENFALPASDDQFGLLDGGVEGEDGGSNDPVDLPIRNGAYSGLDVEMANGVEVQEGTLGLVNVVNPLQNGRMFCSSTIEHFMQPLITEEPAPLEKNAAAYKALEFAVAVSIPERTPEMTNLVSAVVTLPAISPDTAPLEPAVGSVREIAPAKKYDISSKHQGTGKAVWIKWRGKWQAAIQVRVEDCRAATVKAMPTYGKKEYVPIYVVTIRSYIWIDAKNICDIIRKPEPLLSGTHDEWRHLVVDTGAPRRRTFLSLGWEMLDISDRLHIMGVVERARFVSVWKEFAEEASAAAKYSELGSLLVRIHAVVEPDYVRQSWVEKRLKAWEEECLRAETAATIEKLIKECIRVILWDKAAKLWEAPEQPVLDPGWADWKGPAFDELMDPDDAVVIPADKPSRPTSSSSLTPKAEKEVNTGAKRGRPRKSKEGSDRQQPVASTGRVTTRKQVKVEKHYDAGPSSSSAMERFPAASEPVALCSQTLAFSVDATKSRFAVDHTLETKVVAAELQLTGQGSGVKLSQDGPLNPASKTWKWKFKSDAWGCSAFLKNKKRRCPRQAWKGIYCEKHQSLAETPSADPNVEPSHLCMARYWVENRRCANSVVEGSYYCLMHADCRPPKSVDSGVLNDTKDDLKEDNDKVIKQLRCTGVTVQDTQLSYTVKDGQTYSTKLAEQDPGQGRRNDLGAPVNGDGSVVNVDQLSGRPTEKLLKSAASNGNGGFKTNGSLGNPIGDKNLGRLIADMGLKERRNFFKARDLLCKYMNEGLSKGKGGPEEVQCTKMIDFIIDETTNDFSSGEMLLKILTAEKERLGKLVLEDGLSSRRSSDIAWRRGVALPGSQSGNTLKPEAETLSNETNAWQSTSPVQNEGEEAGPDTRYLCCMCGHKFEQLSVLGKHWKEQHKWEAQLFEKCLLCRICEKGGPMFRSKLSVVRHWKAAHPTLPMSSPGWSVCVMCDKQCLDFDHLWQHVEDLHHSQWSSTDFAGRVKACLLSRKGHKCSFCSETFSTYWEVQQHKENVHKDQELLHAGTKRNWDAMDSEVTRNDSKRIDVTLADDTFKYSCRYCSMRFQLLPDLGRHHQAEHKEQPDGRARDQSPSGGMPSMQRRKTNQEEMGSDWHAVPIGRGEGTDKDGNAMKWRYRARSKTKSSTRGRSVPMKKQSGGAEVILQRMRAVKQVLEDQKTKRPPRKRDRKAERARRLAKLAGNSSTPAPIATKFKCRFCGLEFTLLLDLGRHHQAEHSAVKQAFIINGRDEVQTGIYTLTKDGIIGPLQGELLNRPPNSKELLEVARSTCCKEWFFNELGKRYAELPPRLFVQAAHLCSEAKLEIRWHQDKYLCPDGCKSYGASNTSPSLEMDLAEFAKSSSNIFSGDGKDHAIGALDLLSSSNSAVYKSVLSEDLSNGLEKVPVRCVMDGDVIEPCTCSLCMESGSLTSPGGGQPWNDFVYITKRHLDPSLGLDTKSSQVGCSCTGAKCSASSCDHVSMFDTDNAEACTINGNSIRGEFAYDEFGRIILDVGYMVYECNSSCQCKDTCQNRVLQKGVHLKLEVFKSRHKGWGVRAAEAISRGTFVCEYVGEILNDSEANERGKRYDQVGCSYLYDIDAHLDVIGSRSGSRPFVIDATRYGNVARFINHSCEPNLMNYEVLVESMDCQLAHIGFFAKRDIAIGEELAYDYRYKLLPGKGCPCHCGAPKCRGRLY</sequence>
<dbReference type="Proteomes" id="UP000822688">
    <property type="component" value="Chromosome 11"/>
</dbReference>
<feature type="region of interest" description="Disordered" evidence="7">
    <location>
        <begin position="1207"/>
        <end position="1237"/>
    </location>
</feature>
<feature type="compositionally biased region" description="Polar residues" evidence="7">
    <location>
        <begin position="470"/>
        <end position="480"/>
    </location>
</feature>
<evidence type="ECO:0000259" key="11">
    <source>
        <dbReference type="PROSITE" id="PS50868"/>
    </source>
</evidence>
<dbReference type="PROSITE" id="PS50867">
    <property type="entry name" value="PRE_SET"/>
    <property type="match status" value="1"/>
</dbReference>
<keyword evidence="2" id="KW-0158">Chromosome</keyword>
<dbReference type="Pfam" id="PF00856">
    <property type="entry name" value="SET"/>
    <property type="match status" value="1"/>
</dbReference>
<dbReference type="InterPro" id="IPR001214">
    <property type="entry name" value="SET_dom"/>
</dbReference>
<dbReference type="InterPro" id="IPR013087">
    <property type="entry name" value="Znf_C2H2_type"/>
</dbReference>
<feature type="region of interest" description="Disordered" evidence="7">
    <location>
        <begin position="872"/>
        <end position="904"/>
    </location>
</feature>
<dbReference type="InterPro" id="IPR040689">
    <property type="entry name" value="SUVR5_Znf-C2H2_3rpt"/>
</dbReference>
<feature type="domain" description="C2H2-type" evidence="8">
    <location>
        <begin position="911"/>
        <end position="939"/>
    </location>
</feature>
<protein>
    <recommendedName>
        <fullName evidence="14">Histone-lysine N-methyltransferase SUVR5</fullName>
    </recommendedName>
</protein>
<gene>
    <name evidence="12" type="ORF">KC19_11G166900</name>
</gene>
<feature type="region of interest" description="Disordered" evidence="7">
    <location>
        <begin position="1110"/>
        <end position="1192"/>
    </location>
</feature>
<proteinExistence type="predicted"/>
<dbReference type="PROSITE" id="PS00028">
    <property type="entry name" value="ZINC_FINGER_C2H2_1"/>
    <property type="match status" value="4"/>
</dbReference>
<evidence type="ECO:0000256" key="5">
    <source>
        <dbReference type="ARBA" id="ARBA00022691"/>
    </source>
</evidence>
<feature type="domain" description="Pre-SET" evidence="10">
    <location>
        <begin position="1494"/>
        <end position="1570"/>
    </location>
</feature>
<feature type="region of interest" description="Disordered" evidence="7">
    <location>
        <begin position="703"/>
        <end position="736"/>
    </location>
</feature>
<dbReference type="SUPFAM" id="SSF82199">
    <property type="entry name" value="SET domain"/>
    <property type="match status" value="1"/>
</dbReference>
<dbReference type="PANTHER" id="PTHR47325">
    <property type="entry name" value="HISTONE-LYSINE N-METHYLTRANSFERASE SUVR5"/>
    <property type="match status" value="1"/>
</dbReference>
<feature type="domain" description="Post-SET" evidence="11">
    <location>
        <begin position="1711"/>
        <end position="1727"/>
    </location>
</feature>
<dbReference type="InterPro" id="IPR007728">
    <property type="entry name" value="Pre-SET_dom"/>
</dbReference>
<evidence type="ECO:0000259" key="9">
    <source>
        <dbReference type="PROSITE" id="PS50280"/>
    </source>
</evidence>
<dbReference type="PROSITE" id="PS50280">
    <property type="entry name" value="SET"/>
    <property type="match status" value="1"/>
</dbReference>
<accession>A0A8T0GG02</accession>
<keyword evidence="4" id="KW-0808">Transferase</keyword>
<dbReference type="PROSITE" id="PS50868">
    <property type="entry name" value="POST_SET"/>
    <property type="match status" value="1"/>
</dbReference>
<evidence type="ECO:0000256" key="2">
    <source>
        <dbReference type="ARBA" id="ARBA00022454"/>
    </source>
</evidence>
<feature type="compositionally biased region" description="Basic and acidic residues" evidence="7">
    <location>
        <begin position="1110"/>
        <end position="1124"/>
    </location>
</feature>